<dbReference type="InterPro" id="IPR038920">
    <property type="entry name" value="At3g05675-like"/>
</dbReference>
<proteinExistence type="predicted"/>
<dbReference type="Proteomes" id="UP001154282">
    <property type="component" value="Unassembled WGS sequence"/>
</dbReference>
<evidence type="ECO:0008006" key="4">
    <source>
        <dbReference type="Google" id="ProtNLM"/>
    </source>
</evidence>
<dbReference type="PANTHER" id="PTHR31060">
    <property type="entry name" value="OSJNBA0011J08.25 PROTEIN-RELATED"/>
    <property type="match status" value="1"/>
</dbReference>
<protein>
    <recommendedName>
        <fullName evidence="4">BTB domain-containing protein</fullName>
    </recommendedName>
</protein>
<name>A0AAV0I2F3_9ROSI</name>
<dbReference type="AlphaFoldDB" id="A0AAV0I2F3"/>
<reference evidence="2" key="1">
    <citation type="submission" date="2022-08" db="EMBL/GenBank/DDBJ databases">
        <authorList>
            <person name="Gutierrez-Valencia J."/>
        </authorList>
    </citation>
    <scope>NUCLEOTIDE SEQUENCE</scope>
</reference>
<sequence>MLGCTYFEIYWSCGAGSQFYILVKIGSGDIGDRSTSDLVVRLRTESGRDEWLYCHSSVLTDKCKYFSERLSETWPTLQIIDSRNCVDVFCQDSDIDHHVNLLRLLYVLTDDPLECIPHGVTNVLGILKVAVNLSCSQLIPACVQYIEAVPWEEAEEDEILKIIPKIGSLAEPILGRLKPVDKSIVEKIFVSAVQFATSSPHLDSNHIKASAQDQIEYLLTEEDDDEPLLTPGDDILSLLRDSMKRLFYKFDDRLNSLLQMPLQSISEGNEMKLFESHLSDLSWAFLILNKLDMMPEFISHWVDGSEKVLQIFERLMSSEDGVTTEASLKAIEASAKVLEAISYGTVILPTQRRLQNVKLWLPFVRKMRPVIDKASSSENQKVKLDGDLWQSLEASFVSIILGLPSGDQAGIIKEWLSDANVRYPDLREVFEMWCHRARMAKKRFGNIAGNPSDGVITNIVAGGGTNDNMDDSLA</sequence>
<dbReference type="EMBL" id="CAMGYJ010000003">
    <property type="protein sequence ID" value="CAI0391087.1"/>
    <property type="molecule type" value="Genomic_DNA"/>
</dbReference>
<evidence type="ECO:0000256" key="1">
    <source>
        <dbReference type="ARBA" id="ARBA00004906"/>
    </source>
</evidence>
<dbReference type="Gene3D" id="3.30.710.10">
    <property type="entry name" value="Potassium Channel Kv1.1, Chain A"/>
    <property type="match status" value="1"/>
</dbReference>
<evidence type="ECO:0000313" key="3">
    <source>
        <dbReference type="Proteomes" id="UP001154282"/>
    </source>
</evidence>
<comment type="pathway">
    <text evidence="1">Protein modification; protein ubiquitination.</text>
</comment>
<dbReference type="InterPro" id="IPR011333">
    <property type="entry name" value="SKP1/BTB/POZ_sf"/>
</dbReference>
<dbReference type="PANTHER" id="PTHR31060:SF30">
    <property type="entry name" value="OS07G0668800 PROTEIN"/>
    <property type="match status" value="1"/>
</dbReference>
<evidence type="ECO:0000313" key="2">
    <source>
        <dbReference type="EMBL" id="CAI0391087.1"/>
    </source>
</evidence>
<comment type="caution">
    <text evidence="2">The sequence shown here is derived from an EMBL/GenBank/DDBJ whole genome shotgun (WGS) entry which is preliminary data.</text>
</comment>
<keyword evidence="3" id="KW-1185">Reference proteome</keyword>
<accession>A0AAV0I2F3</accession>
<organism evidence="2 3">
    <name type="scientific">Linum tenue</name>
    <dbReference type="NCBI Taxonomy" id="586396"/>
    <lineage>
        <taxon>Eukaryota</taxon>
        <taxon>Viridiplantae</taxon>
        <taxon>Streptophyta</taxon>
        <taxon>Embryophyta</taxon>
        <taxon>Tracheophyta</taxon>
        <taxon>Spermatophyta</taxon>
        <taxon>Magnoliopsida</taxon>
        <taxon>eudicotyledons</taxon>
        <taxon>Gunneridae</taxon>
        <taxon>Pentapetalae</taxon>
        <taxon>rosids</taxon>
        <taxon>fabids</taxon>
        <taxon>Malpighiales</taxon>
        <taxon>Linaceae</taxon>
        <taxon>Linum</taxon>
    </lineage>
</organism>
<gene>
    <name evidence="2" type="ORF">LITE_LOCUS7005</name>
</gene>